<dbReference type="EMBL" id="JAZGQO010000013">
    <property type="protein sequence ID" value="KAK6171657.1"/>
    <property type="molecule type" value="Genomic_DNA"/>
</dbReference>
<protein>
    <submittedName>
        <fullName evidence="1">Uncharacterized protein</fullName>
    </submittedName>
</protein>
<proteinExistence type="predicted"/>
<evidence type="ECO:0000313" key="2">
    <source>
        <dbReference type="Proteomes" id="UP001347796"/>
    </source>
</evidence>
<comment type="caution">
    <text evidence="1">The sequence shown here is derived from an EMBL/GenBank/DDBJ whole genome shotgun (WGS) entry which is preliminary data.</text>
</comment>
<keyword evidence="2" id="KW-1185">Reference proteome</keyword>
<organism evidence="1 2">
    <name type="scientific">Patella caerulea</name>
    <name type="common">Rayed Mediterranean limpet</name>
    <dbReference type="NCBI Taxonomy" id="87958"/>
    <lineage>
        <taxon>Eukaryota</taxon>
        <taxon>Metazoa</taxon>
        <taxon>Spiralia</taxon>
        <taxon>Lophotrochozoa</taxon>
        <taxon>Mollusca</taxon>
        <taxon>Gastropoda</taxon>
        <taxon>Patellogastropoda</taxon>
        <taxon>Patelloidea</taxon>
        <taxon>Patellidae</taxon>
        <taxon>Patella</taxon>
    </lineage>
</organism>
<gene>
    <name evidence="1" type="ORF">SNE40_018099</name>
</gene>
<name>A0AAN8P6L0_PATCE</name>
<sequence>MREVFVQNTLDISHGPVDKAVNGMGTESGKQVFIGEDQRGCHVPVNKKPQNALDQVRNHIKIFPVVESHYTRKYTHRKYLNQTLTISKIGCQLYVDQCKLAYPSTNPVKQNVYRNIFCEEFNLSFFKPKKDQCLRCTRYTMMAASDKENAEFDFQEHLRRKRESKKAKEEDKIRANEDDSIVSVTFDPQSVLQIPHSNASLMYYSRKTCLYNLCIWEARKPNDPLSQNHVFGDIHVWF</sequence>
<dbReference type="PANTHER" id="PTHR10773">
    <property type="entry name" value="DNA-DIRECTED RNA POLYMERASES I, II, AND III SUBUNIT RPABC2"/>
    <property type="match status" value="1"/>
</dbReference>
<reference evidence="1 2" key="1">
    <citation type="submission" date="2024-01" db="EMBL/GenBank/DDBJ databases">
        <title>The genome of the rayed Mediterranean limpet Patella caerulea (Linnaeus, 1758).</title>
        <authorList>
            <person name="Anh-Thu Weber A."/>
            <person name="Halstead-Nussloch G."/>
        </authorList>
    </citation>
    <scope>NUCLEOTIDE SEQUENCE [LARGE SCALE GENOMIC DNA]</scope>
    <source>
        <strain evidence="1">AATW-2023a</strain>
        <tissue evidence="1">Whole specimen</tissue>
    </source>
</reference>
<dbReference type="PANTHER" id="PTHR10773:SF19">
    <property type="match status" value="1"/>
</dbReference>
<evidence type="ECO:0000313" key="1">
    <source>
        <dbReference type="EMBL" id="KAK6171657.1"/>
    </source>
</evidence>
<dbReference type="Proteomes" id="UP001347796">
    <property type="component" value="Unassembled WGS sequence"/>
</dbReference>
<dbReference type="AlphaFoldDB" id="A0AAN8P6L0"/>
<accession>A0AAN8P6L0</accession>